<accession>A0ABM7UWL4</accession>
<evidence type="ECO:0000256" key="12">
    <source>
        <dbReference type="ARBA" id="ARBA00024964"/>
    </source>
</evidence>
<dbReference type="Gene3D" id="3.40.50.300">
    <property type="entry name" value="P-loop containing nucleotide triphosphate hydrolases"/>
    <property type="match status" value="1"/>
</dbReference>
<evidence type="ECO:0000256" key="4">
    <source>
        <dbReference type="ARBA" id="ARBA00019200"/>
    </source>
</evidence>
<evidence type="ECO:0000256" key="10">
    <source>
        <dbReference type="ARBA" id="ARBA00023137"/>
    </source>
</evidence>
<dbReference type="InterPro" id="IPR005702">
    <property type="entry name" value="Wzc-like_C"/>
</dbReference>
<evidence type="ECO:0000256" key="8">
    <source>
        <dbReference type="ARBA" id="ARBA00022840"/>
    </source>
</evidence>
<keyword evidence="10" id="KW-0829">Tyrosine-protein kinase</keyword>
<evidence type="ECO:0000256" key="5">
    <source>
        <dbReference type="ARBA" id="ARBA00022679"/>
    </source>
</evidence>
<dbReference type="SUPFAM" id="SSF52540">
    <property type="entry name" value="P-loop containing nucleoside triphosphate hydrolases"/>
    <property type="match status" value="1"/>
</dbReference>
<dbReference type="CDD" id="cd05387">
    <property type="entry name" value="BY-kinase"/>
    <property type="match status" value="1"/>
</dbReference>
<protein>
    <recommendedName>
        <fullName evidence="4">Tyrosine-protein kinase CpsD</fullName>
        <ecNumber evidence="3">2.7.10.2</ecNumber>
    </recommendedName>
</protein>
<keyword evidence="8" id="KW-0067">ATP-binding</keyword>
<evidence type="ECO:0000313" key="16">
    <source>
        <dbReference type="Proteomes" id="UP001060027"/>
    </source>
</evidence>
<evidence type="ECO:0000256" key="9">
    <source>
        <dbReference type="ARBA" id="ARBA00022903"/>
    </source>
</evidence>
<comment type="similarity">
    <text evidence="2">Belongs to the CpsD/CapB family.</text>
</comment>
<evidence type="ECO:0000256" key="6">
    <source>
        <dbReference type="ARBA" id="ARBA00022741"/>
    </source>
</evidence>
<dbReference type="InterPro" id="IPR025669">
    <property type="entry name" value="AAA_dom"/>
</dbReference>
<evidence type="ECO:0000256" key="1">
    <source>
        <dbReference type="ARBA" id="ARBA00005132"/>
    </source>
</evidence>
<feature type="domain" description="AAA" evidence="14">
    <location>
        <begin position="37"/>
        <end position="180"/>
    </location>
</feature>
<evidence type="ECO:0000256" key="7">
    <source>
        <dbReference type="ARBA" id="ARBA00022777"/>
    </source>
</evidence>
<proteinExistence type="inferred from homology"/>
<dbReference type="PANTHER" id="PTHR32309:SF13">
    <property type="entry name" value="FERRIC ENTEROBACTIN TRANSPORT PROTEIN FEPE"/>
    <property type="match status" value="1"/>
</dbReference>
<evidence type="ECO:0000256" key="11">
    <source>
        <dbReference type="ARBA" id="ARBA00023169"/>
    </source>
</evidence>
<keyword evidence="16" id="KW-1185">Reference proteome</keyword>
<keyword evidence="5" id="KW-0808">Transferase</keyword>
<comment type="function">
    <text evidence="12">Involved in the regulation of capsular polysaccharide biosynthesis. Autophosphorylation of CpsD attenuates its activity and reduces the level of encapsulation. May be part of a complex that directs the coordinated polymerization and export to the cell surface of the capsular polysaccharide.</text>
</comment>
<dbReference type="PANTHER" id="PTHR32309">
    <property type="entry name" value="TYROSINE-PROTEIN KINASE"/>
    <property type="match status" value="1"/>
</dbReference>
<evidence type="ECO:0000256" key="3">
    <source>
        <dbReference type="ARBA" id="ARBA00011903"/>
    </source>
</evidence>
<keyword evidence="9" id="KW-0972">Capsule biogenesis/degradation</keyword>
<name>A0ABM7UWL4_9STRE</name>
<reference evidence="15" key="1">
    <citation type="journal article" date="2022" name="J Glob Antimicrob Resist">
        <title>Identification and characterisation of a novel multidrug-resistant streptococcus, Streptococcus toyakuensis sp. nov., from a blood sample.</title>
        <authorList>
            <person name="Wajima T."/>
            <person name="Hagimoto A."/>
            <person name="Tanaka E."/>
            <person name="Kawamura Y."/>
            <person name="Nakaminami H."/>
        </authorList>
    </citation>
    <scope>NUCLEOTIDE SEQUENCE</scope>
    <source>
        <strain evidence="15">TP1632</strain>
    </source>
</reference>
<dbReference type="InterPro" id="IPR050445">
    <property type="entry name" value="Bact_polysacc_biosynth/exp"/>
</dbReference>
<keyword evidence="6" id="KW-0547">Nucleotide-binding</keyword>
<comment type="catalytic activity">
    <reaction evidence="13">
        <text>L-tyrosyl-[protein] + ATP = O-phospho-L-tyrosyl-[protein] + ADP + H(+)</text>
        <dbReference type="Rhea" id="RHEA:10596"/>
        <dbReference type="Rhea" id="RHEA-COMP:10136"/>
        <dbReference type="Rhea" id="RHEA-COMP:20101"/>
        <dbReference type="ChEBI" id="CHEBI:15378"/>
        <dbReference type="ChEBI" id="CHEBI:30616"/>
        <dbReference type="ChEBI" id="CHEBI:46858"/>
        <dbReference type="ChEBI" id="CHEBI:61978"/>
        <dbReference type="ChEBI" id="CHEBI:456216"/>
        <dbReference type="EC" id="2.7.10.2"/>
    </reaction>
</comment>
<dbReference type="InterPro" id="IPR027417">
    <property type="entry name" value="P-loop_NTPase"/>
</dbReference>
<sequence>MSDMHIEVIHNSKSIVAESFRTLRSNLQFSEFGKNIKIIVVTSANPNEGKSEVSINLAASLAQQGKKVIIIDADMRKPTQHKLTEVSNTEGLSTFLLKRSGVDSINHLTINDVNLDVLTSGPVPPNPSEMLASSSMDETLKAFEDFYDYVIIDTPPLLAATDAQVLASISDATLLVVDIKKSKRRQIIEAKRRLDHVGARLLGVIMNKMDSHKDTYYYYY</sequence>
<evidence type="ECO:0000256" key="2">
    <source>
        <dbReference type="ARBA" id="ARBA00007316"/>
    </source>
</evidence>
<comment type="pathway">
    <text evidence="1">Capsule biogenesis; capsule polysaccharide biosynthesis.</text>
</comment>
<evidence type="ECO:0000313" key="15">
    <source>
        <dbReference type="EMBL" id="BDB09175.1"/>
    </source>
</evidence>
<organism evidence="15 16">
    <name type="scientific">Streptococcus toyakuensis</name>
    <dbReference type="NCBI Taxonomy" id="2819619"/>
    <lineage>
        <taxon>Bacteria</taxon>
        <taxon>Bacillati</taxon>
        <taxon>Bacillota</taxon>
        <taxon>Bacilli</taxon>
        <taxon>Lactobacillales</taxon>
        <taxon>Streptococcaceae</taxon>
        <taxon>Streptococcus</taxon>
        <taxon>Streptococcus mitis group</taxon>
    </lineage>
</organism>
<dbReference type="EMBL" id="AP024523">
    <property type="protein sequence ID" value="BDB09175.1"/>
    <property type="molecule type" value="Genomic_DNA"/>
</dbReference>
<keyword evidence="7" id="KW-0418">Kinase</keyword>
<evidence type="ECO:0000256" key="13">
    <source>
        <dbReference type="ARBA" id="ARBA00051245"/>
    </source>
</evidence>
<evidence type="ECO:0000259" key="14">
    <source>
        <dbReference type="Pfam" id="PF13614"/>
    </source>
</evidence>
<dbReference type="Proteomes" id="UP001060027">
    <property type="component" value="Chromosome"/>
</dbReference>
<dbReference type="NCBIfam" id="TIGR01007">
    <property type="entry name" value="eps_fam"/>
    <property type="match status" value="1"/>
</dbReference>
<dbReference type="EC" id="2.7.10.2" evidence="3"/>
<keyword evidence="11" id="KW-0270">Exopolysaccharide synthesis</keyword>
<dbReference type="Pfam" id="PF13614">
    <property type="entry name" value="AAA_31"/>
    <property type="match status" value="1"/>
</dbReference>
<gene>
    <name evidence="15" type="ORF">STYK_09890</name>
</gene>